<sequence length="237" mass="25936">MFYIYVKQFIESDSANCPPGRYFDMTLSSCSPCGYGFYQPRPGTFECIACDVGKTTMSETATNEDECRDECPDGEHLSSSGSCQPCPAGTYRTRGEHKQCVSCPPGTTTESVASTKREQCNTPRCKVGQFLVKETRAPAVPSKTKSRSRHASSVPLTIPQHPRVALGFPNLLVTEIKCWCSLGATAESQCYSTNQCATGEDNCSWHAHCIDLPDDNDVPSFQCKCKPGYRGNGTFCQ</sequence>
<reference evidence="5 6" key="1">
    <citation type="submission" date="2018-11" db="EMBL/GenBank/DDBJ databases">
        <authorList>
            <consortium name="Pathogen Informatics"/>
        </authorList>
    </citation>
    <scope>NUCLEOTIDE SEQUENCE [LARGE SCALE GENOMIC DNA]</scope>
</reference>
<evidence type="ECO:0000256" key="1">
    <source>
        <dbReference type="ARBA" id="ARBA00022536"/>
    </source>
</evidence>
<keyword evidence="1 3" id="KW-0245">EGF-like domain</keyword>
<dbReference type="GO" id="GO:0005615">
    <property type="term" value="C:extracellular space"/>
    <property type="evidence" value="ECO:0007669"/>
    <property type="project" value="TreeGrafter"/>
</dbReference>
<dbReference type="PANTHER" id="PTHR24046:SF5">
    <property type="entry name" value="EGF-LIKE DOMAIN-CONTAINING PROTEIN"/>
    <property type="match status" value="1"/>
</dbReference>
<dbReference type="PANTHER" id="PTHR24046">
    <property type="entry name" value="SIGNAL PEPTIDE, CUB AND EGF-LIKE DOMAIN-CONTAINING"/>
    <property type="match status" value="1"/>
</dbReference>
<dbReference type="AlphaFoldDB" id="A0A3P6S2D0"/>
<keyword evidence="2" id="KW-1015">Disulfide bond</keyword>
<evidence type="ECO:0000313" key="6">
    <source>
        <dbReference type="Proteomes" id="UP000271889"/>
    </source>
</evidence>
<dbReference type="InterPro" id="IPR011641">
    <property type="entry name" value="Tyr-kin_ephrin_A/B_rcpt-like"/>
</dbReference>
<dbReference type="SUPFAM" id="SSF57184">
    <property type="entry name" value="Growth factor receptor domain"/>
    <property type="match status" value="1"/>
</dbReference>
<name>A0A3P6S2D0_CYLGO</name>
<protein>
    <recommendedName>
        <fullName evidence="4">EGF-like domain-containing protein</fullName>
    </recommendedName>
</protein>
<evidence type="ECO:0000256" key="2">
    <source>
        <dbReference type="ARBA" id="ARBA00023157"/>
    </source>
</evidence>
<feature type="non-terminal residue" evidence="5">
    <location>
        <position position="237"/>
    </location>
</feature>
<dbReference type="InterPro" id="IPR052071">
    <property type="entry name" value="SCUB_EGF-like_domain"/>
</dbReference>
<evidence type="ECO:0000256" key="3">
    <source>
        <dbReference type="PROSITE-ProRule" id="PRU00076"/>
    </source>
</evidence>
<dbReference type="EMBL" id="UYRV01015190">
    <property type="protein sequence ID" value="VDK60815.1"/>
    <property type="molecule type" value="Genomic_DNA"/>
</dbReference>
<dbReference type="GO" id="GO:0007165">
    <property type="term" value="P:signal transduction"/>
    <property type="evidence" value="ECO:0007669"/>
    <property type="project" value="TreeGrafter"/>
</dbReference>
<organism evidence="5 6">
    <name type="scientific">Cylicostephanus goldi</name>
    <name type="common">Nematode worm</name>
    <dbReference type="NCBI Taxonomy" id="71465"/>
    <lineage>
        <taxon>Eukaryota</taxon>
        <taxon>Metazoa</taxon>
        <taxon>Ecdysozoa</taxon>
        <taxon>Nematoda</taxon>
        <taxon>Chromadorea</taxon>
        <taxon>Rhabditida</taxon>
        <taxon>Rhabditina</taxon>
        <taxon>Rhabditomorpha</taxon>
        <taxon>Strongyloidea</taxon>
        <taxon>Strongylidae</taxon>
        <taxon>Cylicostephanus</taxon>
    </lineage>
</organism>
<gene>
    <name evidence="5" type="ORF">CGOC_LOCUS5131</name>
</gene>
<dbReference type="Gene3D" id="2.10.25.10">
    <property type="entry name" value="Laminin"/>
    <property type="match status" value="1"/>
</dbReference>
<comment type="caution">
    <text evidence="3">Lacks conserved residue(s) required for the propagation of feature annotation.</text>
</comment>
<evidence type="ECO:0000259" key="4">
    <source>
        <dbReference type="PROSITE" id="PS50026"/>
    </source>
</evidence>
<dbReference type="GO" id="GO:0009986">
    <property type="term" value="C:cell surface"/>
    <property type="evidence" value="ECO:0007669"/>
    <property type="project" value="TreeGrafter"/>
</dbReference>
<dbReference type="Pfam" id="PF12947">
    <property type="entry name" value="EGF_3"/>
    <property type="match status" value="1"/>
</dbReference>
<dbReference type="Gene3D" id="2.10.50.10">
    <property type="entry name" value="Tumor Necrosis Factor Receptor, subunit A, domain 2"/>
    <property type="match status" value="2"/>
</dbReference>
<evidence type="ECO:0000313" key="5">
    <source>
        <dbReference type="EMBL" id="VDK60815.1"/>
    </source>
</evidence>
<dbReference type="PROSITE" id="PS50026">
    <property type="entry name" value="EGF_3"/>
    <property type="match status" value="1"/>
</dbReference>
<dbReference type="Pfam" id="PF07699">
    <property type="entry name" value="Ephrin_rec_like"/>
    <property type="match status" value="2"/>
</dbReference>
<dbReference type="Proteomes" id="UP000271889">
    <property type="component" value="Unassembled WGS sequence"/>
</dbReference>
<dbReference type="SMART" id="SM01411">
    <property type="entry name" value="Ephrin_rec_like"/>
    <property type="match status" value="2"/>
</dbReference>
<feature type="domain" description="EGF-like" evidence="4">
    <location>
        <begin position="192"/>
        <end position="232"/>
    </location>
</feature>
<accession>A0A3P6S2D0</accession>
<proteinExistence type="predicted"/>
<dbReference type="InterPro" id="IPR009030">
    <property type="entry name" value="Growth_fac_rcpt_cys_sf"/>
</dbReference>
<keyword evidence="6" id="KW-1185">Reference proteome</keyword>
<dbReference type="SMART" id="SM00181">
    <property type="entry name" value="EGF"/>
    <property type="match status" value="1"/>
</dbReference>
<dbReference type="OrthoDB" id="430340at2759"/>
<dbReference type="InterPro" id="IPR024731">
    <property type="entry name" value="NELL2-like_EGF"/>
</dbReference>
<dbReference type="InterPro" id="IPR000742">
    <property type="entry name" value="EGF"/>
</dbReference>